<protein>
    <submittedName>
        <fullName evidence="3">RND transporter</fullName>
    </submittedName>
</protein>
<feature type="transmembrane region" description="Helical" evidence="2">
    <location>
        <begin position="884"/>
        <end position="902"/>
    </location>
</feature>
<dbReference type="InterPro" id="IPR001036">
    <property type="entry name" value="Acrflvin-R"/>
</dbReference>
<gene>
    <name evidence="3" type="ORF">CAL26_12505</name>
</gene>
<feature type="transmembrane region" description="Helical" evidence="2">
    <location>
        <begin position="937"/>
        <end position="960"/>
    </location>
</feature>
<comment type="caution">
    <text evidence="3">The sequence shown here is derived from an EMBL/GenBank/DDBJ whole genome shotgun (WGS) entry which is preliminary data.</text>
</comment>
<evidence type="ECO:0000256" key="2">
    <source>
        <dbReference type="SAM" id="Phobius"/>
    </source>
</evidence>
<feature type="transmembrane region" description="Helical" evidence="2">
    <location>
        <begin position="988"/>
        <end position="1007"/>
    </location>
</feature>
<dbReference type="Gene3D" id="3.30.70.1440">
    <property type="entry name" value="Multidrug efflux transporter AcrB pore domain"/>
    <property type="match status" value="1"/>
</dbReference>
<dbReference type="Gene3D" id="1.20.1640.10">
    <property type="entry name" value="Multidrug efflux transporter AcrB transmembrane domain"/>
    <property type="match status" value="2"/>
</dbReference>
<feature type="transmembrane region" description="Helical" evidence="2">
    <location>
        <begin position="537"/>
        <end position="556"/>
    </location>
</feature>
<keyword evidence="4" id="KW-1185">Reference proteome</keyword>
<dbReference type="SUPFAM" id="SSF82714">
    <property type="entry name" value="Multidrug efflux transporter AcrB TolC docking domain, DN and DC subdomains"/>
    <property type="match status" value="1"/>
</dbReference>
<proteinExistence type="predicted"/>
<dbReference type="SUPFAM" id="SSF82693">
    <property type="entry name" value="Multidrug efflux transporter AcrB pore domain, PN1, PN2, PC1 and PC2 subdomains"/>
    <property type="match status" value="2"/>
</dbReference>
<sequence length="1071" mass="115064">MSVVQLALRRPYTFIVMALLILLATPFTLMRMATDIFPEINIPVISIIWNYNGLSAQEMGQRIAAQNERSLTTTVSDIEHIESTSLAGISVIKIFFQPTANIQTAIAQVVAAEQTQVRQLPPGITPPLVIKYSASSIPVIQLGLSSPTMPEQALFDAALNTLRPRLITIPGVAVPFPYGGKNRVVSVDLDLQALQARGLSPSDVVNAINAQNLILPSGTAKFGETEYNVKMNSSPDTIAGLNNLPVRAVPGGATTYVRDVAYVRDGYNPQTNIVRQDGVRGVLLSVLKNGGASTLDIVSNLYDLLPSVVATLPPEIKLTPLFDQSVFVKAAVKGVVLEALIAALLTATMVLLFLGNWRSTLIIALTIPLSILASILVLKALGETLNLMTLGGLALSVGILVDQAIVTIENIERHMHLGKDLNSAILDGANEIGVAAFVSTLCICIVFVPMFFLSGVARFLFVPLAEAVVFAMLASYILSRTLVPTLVMLLMRNHGKEDSNARPSALQRVYRAFDQRFERMRRAYTLVLSSQLARRKVFASVFLGFCLLSCLLYPFLGRDFFPTVDAGQIRLHVRMPTGTRIEETARLADEVENHIRELIPPKDLETILDNLGVPNSGINLSYSNAGTFGSLDGEILMSLRDGHAPTDDYIALLRAELPKRFPGLEFFFQPADIVTQILNFGLPAAINVKFTGADMQANARLASELVNGIRQIPGAVDAHIHQRLDLPTLDMVMDRTRLQQVGLSAANVGQSVLIALSGSTQTSPAFWLNPRNGIVYNVAVQAPQYQIDGMDQLLALPVGAPGAAGGSNTQLLGNLVDIRPSRQPAVVSRYNIQNAIDVYVGVQGKDLASVASQVSRQVDEIRHKLPRGSQVRILGQVETMQSSFLGLGVGLLMAIVLVYLLIVVNFQSWIDAFIIITALPAALAGIAWMLFITGTTLSVPALTGAIMTMGVATANSILLVSFARQRREEGAPVLSAALEAGATRLRPVLMTALAMIIGMIPMALGLGEGAEQNAPLGRAVIGGLLFATISTLFFVPVVYAGVHHRLGRRKAGAADAGSTPPLAPDTARREI</sequence>
<dbReference type="RefSeq" id="WP_094847224.1">
    <property type="nucleotide sequence ID" value="NZ_NEVJ01000003.1"/>
</dbReference>
<dbReference type="AlphaFoldDB" id="A0A261R1D1"/>
<reference evidence="3" key="1">
    <citation type="submission" date="2017-05" db="EMBL/GenBank/DDBJ databases">
        <title>Complete and WGS of Bordetella genogroups.</title>
        <authorList>
            <person name="Spilker T."/>
            <person name="Lipuma J."/>
        </authorList>
    </citation>
    <scope>NUCLEOTIDE SEQUENCE</scope>
    <source>
        <strain evidence="3">AU21707</strain>
    </source>
</reference>
<feature type="transmembrane region" description="Helical" evidence="2">
    <location>
        <begin position="12"/>
        <end position="33"/>
    </location>
</feature>
<dbReference type="Pfam" id="PF00873">
    <property type="entry name" value="ACR_tran"/>
    <property type="match status" value="1"/>
</dbReference>
<evidence type="ECO:0000313" key="4">
    <source>
        <dbReference type="Proteomes" id="UP000216857"/>
    </source>
</evidence>
<dbReference type="PRINTS" id="PR00702">
    <property type="entry name" value="ACRIFLAVINRP"/>
</dbReference>
<feature type="transmembrane region" description="Helical" evidence="2">
    <location>
        <begin position="1019"/>
        <end position="1042"/>
    </location>
</feature>
<keyword evidence="2" id="KW-0472">Membrane</keyword>
<dbReference type="InterPro" id="IPR027463">
    <property type="entry name" value="AcrB_DN_DC_subdom"/>
</dbReference>
<dbReference type="PANTHER" id="PTHR32063">
    <property type="match status" value="1"/>
</dbReference>
<feature type="region of interest" description="Disordered" evidence="1">
    <location>
        <begin position="1050"/>
        <end position="1071"/>
    </location>
</feature>
<dbReference type="Proteomes" id="UP000216857">
    <property type="component" value="Unassembled WGS sequence"/>
</dbReference>
<accession>A0A261R1D1</accession>
<feature type="transmembrane region" description="Helical" evidence="2">
    <location>
        <begin position="335"/>
        <end position="354"/>
    </location>
</feature>
<feature type="transmembrane region" description="Helical" evidence="2">
    <location>
        <begin position="909"/>
        <end position="931"/>
    </location>
</feature>
<organism evidence="3 4">
    <name type="scientific">Bordetella genomosp. 9</name>
    <dbReference type="NCBI Taxonomy" id="1416803"/>
    <lineage>
        <taxon>Bacteria</taxon>
        <taxon>Pseudomonadati</taxon>
        <taxon>Pseudomonadota</taxon>
        <taxon>Betaproteobacteria</taxon>
        <taxon>Burkholderiales</taxon>
        <taxon>Alcaligenaceae</taxon>
        <taxon>Bordetella</taxon>
    </lineage>
</organism>
<dbReference type="EMBL" id="NEVJ01000003">
    <property type="protein sequence ID" value="OZI18537.1"/>
    <property type="molecule type" value="Genomic_DNA"/>
</dbReference>
<dbReference type="SUPFAM" id="SSF82866">
    <property type="entry name" value="Multidrug efflux transporter AcrB transmembrane domain"/>
    <property type="match status" value="2"/>
</dbReference>
<dbReference type="Gene3D" id="3.30.2090.10">
    <property type="entry name" value="Multidrug efflux transporter AcrB TolC docking domain, DN and DC subdomains"/>
    <property type="match status" value="2"/>
</dbReference>
<dbReference type="Gene3D" id="3.30.70.1320">
    <property type="entry name" value="Multidrug efflux transporter AcrB pore domain like"/>
    <property type="match status" value="1"/>
</dbReference>
<dbReference type="Gene3D" id="3.30.70.1430">
    <property type="entry name" value="Multidrug efflux transporter AcrB pore domain"/>
    <property type="match status" value="2"/>
</dbReference>
<evidence type="ECO:0000313" key="3">
    <source>
        <dbReference type="EMBL" id="OZI18537.1"/>
    </source>
</evidence>
<dbReference type="GO" id="GO:0005886">
    <property type="term" value="C:plasma membrane"/>
    <property type="evidence" value="ECO:0007669"/>
    <property type="project" value="TreeGrafter"/>
</dbReference>
<dbReference type="STRING" id="1416803.CAL13_11880"/>
<name>A0A261R1D1_9BORD</name>
<evidence type="ECO:0000256" key="1">
    <source>
        <dbReference type="SAM" id="MobiDB-lite"/>
    </source>
</evidence>
<feature type="transmembrane region" description="Helical" evidence="2">
    <location>
        <begin position="432"/>
        <end position="453"/>
    </location>
</feature>
<keyword evidence="2" id="KW-0812">Transmembrane</keyword>
<feature type="transmembrane region" description="Helical" evidence="2">
    <location>
        <begin position="361"/>
        <end position="381"/>
    </location>
</feature>
<dbReference type="OrthoDB" id="9798415at2"/>
<dbReference type="GO" id="GO:0042910">
    <property type="term" value="F:xenobiotic transmembrane transporter activity"/>
    <property type="evidence" value="ECO:0007669"/>
    <property type="project" value="TreeGrafter"/>
</dbReference>
<keyword evidence="2" id="KW-1133">Transmembrane helix</keyword>
<dbReference type="PANTHER" id="PTHR32063:SF8">
    <property type="entry name" value="CATION EFFLUX PROTEIN"/>
    <property type="match status" value="1"/>
</dbReference>
<feature type="transmembrane region" description="Helical" evidence="2">
    <location>
        <begin position="387"/>
        <end position="411"/>
    </location>
</feature>